<feature type="domain" description="HTH marR-type" evidence="4">
    <location>
        <begin position="21"/>
        <end position="80"/>
    </location>
</feature>
<dbReference type="Gene3D" id="1.10.287.160">
    <property type="entry name" value="HR1 repeat"/>
    <property type="match status" value="1"/>
</dbReference>
<dbReference type="SUPFAM" id="SSF46785">
    <property type="entry name" value="Winged helix' DNA-binding domain"/>
    <property type="match status" value="1"/>
</dbReference>
<evidence type="ECO:0000313" key="5">
    <source>
        <dbReference type="EMBL" id="MBL0747777.1"/>
    </source>
</evidence>
<sequence length="162" mass="17994">MQRSPVQQYVERMGAALTDAGLPRLPSRVFAALTADDDGRMTSADLSAALGISAAAVSGAIKFLTQVGFVHREREHGTRRDVYVVDDDAWHGAMMQKDHAYTPMLKALDDGIAGLADDSAARHRLVLMREYLAFVSAELDGIVERWDVRRREIEAELRDERP</sequence>
<proteinExistence type="predicted"/>
<dbReference type="InterPro" id="IPR036388">
    <property type="entry name" value="WH-like_DNA-bd_sf"/>
</dbReference>
<reference evidence="5 6" key="1">
    <citation type="submission" date="2021-01" db="EMBL/GenBank/DDBJ databases">
        <title>Genome seq and assembly of Nocardiodes sp. G10.</title>
        <authorList>
            <person name="Chhetri G."/>
        </authorList>
    </citation>
    <scope>NUCLEOTIDE SEQUENCE [LARGE SCALE GENOMIC DNA]</scope>
    <source>
        <strain evidence="5 6">G10</strain>
    </source>
</reference>
<dbReference type="Gene3D" id="1.10.10.10">
    <property type="entry name" value="Winged helix-like DNA-binding domain superfamily/Winged helix DNA-binding domain"/>
    <property type="match status" value="1"/>
</dbReference>
<dbReference type="InterPro" id="IPR000835">
    <property type="entry name" value="HTH_MarR-typ"/>
</dbReference>
<keyword evidence="1" id="KW-0805">Transcription regulation</keyword>
<gene>
    <name evidence="5" type="ORF">JI751_09155</name>
</gene>
<dbReference type="PANTHER" id="PTHR38465:SF2">
    <property type="entry name" value="HTH-TYPE TRANSCRIPTIONAL REGULATOR MMPR5"/>
    <property type="match status" value="1"/>
</dbReference>
<name>A0ABS1L8C8_9ACTN</name>
<dbReference type="RefSeq" id="WP_201935636.1">
    <property type="nucleotide sequence ID" value="NZ_JAERSG010000002.1"/>
</dbReference>
<dbReference type="InterPro" id="IPR052362">
    <property type="entry name" value="HTH-GbsR_regulator"/>
</dbReference>
<keyword evidence="3" id="KW-0804">Transcription</keyword>
<evidence type="ECO:0000256" key="3">
    <source>
        <dbReference type="ARBA" id="ARBA00023163"/>
    </source>
</evidence>
<keyword evidence="2" id="KW-0238">DNA-binding</keyword>
<comment type="caution">
    <text evidence="5">The sequence shown here is derived from an EMBL/GenBank/DDBJ whole genome shotgun (WGS) entry which is preliminary data.</text>
</comment>
<dbReference type="InterPro" id="IPR036390">
    <property type="entry name" value="WH_DNA-bd_sf"/>
</dbReference>
<dbReference type="EMBL" id="JAERSG010000002">
    <property type="protein sequence ID" value="MBL0747777.1"/>
    <property type="molecule type" value="Genomic_DNA"/>
</dbReference>
<organism evidence="5 6">
    <name type="scientific">Nocardioides baculatus</name>
    <dbReference type="NCBI Taxonomy" id="2801337"/>
    <lineage>
        <taxon>Bacteria</taxon>
        <taxon>Bacillati</taxon>
        <taxon>Actinomycetota</taxon>
        <taxon>Actinomycetes</taxon>
        <taxon>Propionibacteriales</taxon>
        <taxon>Nocardioidaceae</taxon>
        <taxon>Nocardioides</taxon>
    </lineage>
</organism>
<evidence type="ECO:0000256" key="1">
    <source>
        <dbReference type="ARBA" id="ARBA00023015"/>
    </source>
</evidence>
<dbReference type="Pfam" id="PF12802">
    <property type="entry name" value="MarR_2"/>
    <property type="match status" value="1"/>
</dbReference>
<keyword evidence="6" id="KW-1185">Reference proteome</keyword>
<evidence type="ECO:0000256" key="2">
    <source>
        <dbReference type="ARBA" id="ARBA00023125"/>
    </source>
</evidence>
<dbReference type="Proteomes" id="UP000636918">
    <property type="component" value="Unassembled WGS sequence"/>
</dbReference>
<accession>A0ABS1L8C8</accession>
<evidence type="ECO:0000259" key="4">
    <source>
        <dbReference type="Pfam" id="PF12802"/>
    </source>
</evidence>
<protein>
    <submittedName>
        <fullName evidence="5">MarR family transcriptional regulator</fullName>
    </submittedName>
</protein>
<dbReference type="PANTHER" id="PTHR38465">
    <property type="entry name" value="HTH-TYPE TRANSCRIPTIONAL REGULATOR MJ1563-RELATED"/>
    <property type="match status" value="1"/>
</dbReference>
<evidence type="ECO:0000313" key="6">
    <source>
        <dbReference type="Proteomes" id="UP000636918"/>
    </source>
</evidence>